<evidence type="ECO:0008006" key="4">
    <source>
        <dbReference type="Google" id="ProtNLM"/>
    </source>
</evidence>
<sequence length="170" mass="18726">MHPTGPGLPQRPFPPIQHQWIAGPSDATRAAWAVARAMMWNKPMWVLYAVIAALTVWDFTRMGWLGLFSVVVFTLALGLLFLVYFGYYLSATKALLCPGATWATGFGPAELSLINPISTSVIDYAAITAARRVGPVVVIRYRGGVLYDGIPSQLVPERDFEMLRRAAKTK</sequence>
<evidence type="ECO:0000313" key="3">
    <source>
        <dbReference type="Proteomes" id="UP000271626"/>
    </source>
</evidence>
<keyword evidence="1" id="KW-0812">Transmembrane</keyword>
<organism evidence="2 3">
    <name type="scientific">Tsukamurella paurometabola</name>
    <name type="common">Corynebacterium paurometabolum</name>
    <dbReference type="NCBI Taxonomy" id="2061"/>
    <lineage>
        <taxon>Bacteria</taxon>
        <taxon>Bacillati</taxon>
        <taxon>Actinomycetota</taxon>
        <taxon>Actinomycetes</taxon>
        <taxon>Mycobacteriales</taxon>
        <taxon>Tsukamurellaceae</taxon>
        <taxon>Tsukamurella</taxon>
    </lineage>
</organism>
<gene>
    <name evidence="2" type="ORF">NCTC10741_00029</name>
</gene>
<proteinExistence type="predicted"/>
<dbReference type="OrthoDB" id="4775084at2"/>
<evidence type="ECO:0000313" key="2">
    <source>
        <dbReference type="EMBL" id="VDR36936.1"/>
    </source>
</evidence>
<feature type="transmembrane region" description="Helical" evidence="1">
    <location>
        <begin position="70"/>
        <end position="89"/>
    </location>
</feature>
<feature type="transmembrane region" description="Helical" evidence="1">
    <location>
        <begin position="45"/>
        <end position="64"/>
    </location>
</feature>
<name>A0A3P8MAN9_TSUPA</name>
<keyword evidence="1" id="KW-1133">Transmembrane helix</keyword>
<reference evidence="2 3" key="1">
    <citation type="submission" date="2018-12" db="EMBL/GenBank/DDBJ databases">
        <authorList>
            <consortium name="Pathogen Informatics"/>
        </authorList>
    </citation>
    <scope>NUCLEOTIDE SEQUENCE [LARGE SCALE GENOMIC DNA]</scope>
    <source>
        <strain evidence="2 3">NCTC10741</strain>
    </source>
</reference>
<dbReference type="RefSeq" id="WP_126194388.1">
    <property type="nucleotide sequence ID" value="NZ_CP085954.1"/>
</dbReference>
<dbReference type="AlphaFoldDB" id="A0A3P8MAN9"/>
<protein>
    <recommendedName>
        <fullName evidence="4">YcxB-like protein domain-containing protein</fullName>
    </recommendedName>
</protein>
<keyword evidence="1" id="KW-0472">Membrane</keyword>
<accession>A0A3P8MAN9</accession>
<dbReference type="Proteomes" id="UP000271626">
    <property type="component" value="Chromosome"/>
</dbReference>
<evidence type="ECO:0000256" key="1">
    <source>
        <dbReference type="SAM" id="Phobius"/>
    </source>
</evidence>
<dbReference type="EMBL" id="LR131273">
    <property type="protein sequence ID" value="VDR36936.1"/>
    <property type="molecule type" value="Genomic_DNA"/>
</dbReference>